<feature type="domain" description="ABM" evidence="1">
    <location>
        <begin position="2"/>
        <end position="99"/>
    </location>
</feature>
<gene>
    <name evidence="2" type="ORF">ENS64_16660</name>
</gene>
<dbReference type="SUPFAM" id="SSF54909">
    <property type="entry name" value="Dimeric alpha+beta barrel"/>
    <property type="match status" value="1"/>
</dbReference>
<keyword evidence="2" id="KW-0560">Oxidoreductase</keyword>
<dbReference type="GO" id="GO:0005829">
    <property type="term" value="C:cytosol"/>
    <property type="evidence" value="ECO:0007669"/>
    <property type="project" value="TreeGrafter"/>
</dbReference>
<dbReference type="InterPro" id="IPR007138">
    <property type="entry name" value="ABM_dom"/>
</dbReference>
<protein>
    <submittedName>
        <fullName evidence="2">Antibiotic biosynthesis monooxygenase</fullName>
    </submittedName>
</protein>
<dbReference type="EMBL" id="DSVQ01000019">
    <property type="protein sequence ID" value="HGT40878.1"/>
    <property type="molecule type" value="Genomic_DNA"/>
</dbReference>
<evidence type="ECO:0000313" key="2">
    <source>
        <dbReference type="EMBL" id="HGT40878.1"/>
    </source>
</evidence>
<dbReference type="PROSITE" id="PS51725">
    <property type="entry name" value="ABM"/>
    <property type="match status" value="1"/>
</dbReference>
<sequence length="102" mass="11336">MVIVLARIEVAPGQREAFLKEFHRLMPAVRAEAGCLEYGPAVDAETSLARQTRLGSDVVMIVEKWASLAHLEAHLVAPHMESYRARVKDLVRAVQLHVLQPA</sequence>
<dbReference type="PANTHER" id="PTHR33336">
    <property type="entry name" value="QUINOL MONOOXYGENASE YGIN-RELATED"/>
    <property type="match status" value="1"/>
</dbReference>
<dbReference type="InterPro" id="IPR050744">
    <property type="entry name" value="AI-2_Isomerase_LsrG"/>
</dbReference>
<accession>A0A7C4LPN0</accession>
<organism evidence="2">
    <name type="scientific">Schlesneria paludicola</name>
    <dbReference type="NCBI Taxonomy" id="360056"/>
    <lineage>
        <taxon>Bacteria</taxon>
        <taxon>Pseudomonadati</taxon>
        <taxon>Planctomycetota</taxon>
        <taxon>Planctomycetia</taxon>
        <taxon>Planctomycetales</taxon>
        <taxon>Planctomycetaceae</taxon>
        <taxon>Schlesneria</taxon>
    </lineage>
</organism>
<reference evidence="2" key="1">
    <citation type="journal article" date="2020" name="mSystems">
        <title>Genome- and Community-Level Interaction Insights into Carbon Utilization and Element Cycling Functions of Hydrothermarchaeota in Hydrothermal Sediment.</title>
        <authorList>
            <person name="Zhou Z."/>
            <person name="Liu Y."/>
            <person name="Xu W."/>
            <person name="Pan J."/>
            <person name="Luo Z.H."/>
            <person name="Li M."/>
        </authorList>
    </citation>
    <scope>NUCLEOTIDE SEQUENCE [LARGE SCALE GENOMIC DNA]</scope>
    <source>
        <strain evidence="2">SpSt-508</strain>
    </source>
</reference>
<dbReference type="GO" id="GO:0004497">
    <property type="term" value="F:monooxygenase activity"/>
    <property type="evidence" value="ECO:0007669"/>
    <property type="project" value="UniProtKB-KW"/>
</dbReference>
<dbReference type="InterPro" id="IPR011008">
    <property type="entry name" value="Dimeric_a/b-barrel"/>
</dbReference>
<dbReference type="AlphaFoldDB" id="A0A7C4LPN0"/>
<comment type="caution">
    <text evidence="2">The sequence shown here is derived from an EMBL/GenBank/DDBJ whole genome shotgun (WGS) entry which is preliminary data.</text>
</comment>
<evidence type="ECO:0000259" key="1">
    <source>
        <dbReference type="PROSITE" id="PS51725"/>
    </source>
</evidence>
<name>A0A7C4LPN0_9PLAN</name>
<proteinExistence type="predicted"/>
<dbReference type="Gene3D" id="3.30.70.100">
    <property type="match status" value="1"/>
</dbReference>
<dbReference type="Pfam" id="PF03992">
    <property type="entry name" value="ABM"/>
    <property type="match status" value="1"/>
</dbReference>
<keyword evidence="2" id="KW-0503">Monooxygenase</keyword>
<dbReference type="PANTHER" id="PTHR33336:SF3">
    <property type="entry name" value="ABM DOMAIN-CONTAINING PROTEIN"/>
    <property type="match status" value="1"/>
</dbReference>